<comment type="subcellular location">
    <subcellularLocation>
        <location evidence="1 5">Membrane</location>
        <topology evidence="1 5">Multi-pass membrane protein</topology>
    </subcellularLocation>
</comment>
<dbReference type="GO" id="GO:0032979">
    <property type="term" value="P:protein insertion into mitochondrial inner membrane from matrix"/>
    <property type="evidence" value="ECO:0007669"/>
    <property type="project" value="TreeGrafter"/>
</dbReference>
<keyword evidence="3 6" id="KW-1133">Transmembrane helix</keyword>
<evidence type="ECO:0000313" key="8">
    <source>
        <dbReference type="EMBL" id="CAG9786809.1"/>
    </source>
</evidence>
<feature type="transmembrane region" description="Helical" evidence="6">
    <location>
        <begin position="187"/>
        <end position="205"/>
    </location>
</feature>
<reference evidence="8" key="2">
    <citation type="submission" date="2022-10" db="EMBL/GenBank/DDBJ databases">
        <authorList>
            <consortium name="ENA_rothamsted_submissions"/>
            <consortium name="culmorum"/>
            <person name="King R."/>
        </authorList>
    </citation>
    <scope>NUCLEOTIDE SEQUENCE</scope>
</reference>
<keyword evidence="9" id="KW-1185">Reference proteome</keyword>
<accession>A0A9N9WDW3</accession>
<evidence type="ECO:0000256" key="1">
    <source>
        <dbReference type="ARBA" id="ARBA00004141"/>
    </source>
</evidence>
<dbReference type="GO" id="GO:0032977">
    <property type="term" value="F:membrane insertase activity"/>
    <property type="evidence" value="ECO:0007669"/>
    <property type="project" value="InterPro"/>
</dbReference>
<dbReference type="InterPro" id="IPR001708">
    <property type="entry name" value="YidC/ALB3/OXA1/COX18"/>
</dbReference>
<dbReference type="AlphaFoldDB" id="A0A9N9WDW3"/>
<dbReference type="PANTHER" id="PTHR12428">
    <property type="entry name" value="OXA1"/>
    <property type="match status" value="1"/>
</dbReference>
<keyword evidence="2 5" id="KW-0812">Transmembrane</keyword>
<evidence type="ECO:0000256" key="2">
    <source>
        <dbReference type="ARBA" id="ARBA00022692"/>
    </source>
</evidence>
<dbReference type="GO" id="GO:0005743">
    <property type="term" value="C:mitochondrial inner membrane"/>
    <property type="evidence" value="ECO:0007669"/>
    <property type="project" value="TreeGrafter"/>
</dbReference>
<evidence type="ECO:0000256" key="5">
    <source>
        <dbReference type="RuleBase" id="RU003945"/>
    </source>
</evidence>
<evidence type="ECO:0000256" key="6">
    <source>
        <dbReference type="SAM" id="Phobius"/>
    </source>
</evidence>
<evidence type="ECO:0000256" key="3">
    <source>
        <dbReference type="ARBA" id="ARBA00022989"/>
    </source>
</evidence>
<dbReference type="CDD" id="cd20069">
    <property type="entry name" value="5TM_Oxa1-like"/>
    <property type="match status" value="1"/>
</dbReference>
<protein>
    <recommendedName>
        <fullName evidence="7">Membrane insertase YidC/Oxa/ALB C-terminal domain-containing protein</fullName>
    </recommendedName>
</protein>
<dbReference type="InterPro" id="IPR028055">
    <property type="entry name" value="YidC/Oxa/ALB_C"/>
</dbReference>
<organism evidence="8 9">
    <name type="scientific">Diatraea saccharalis</name>
    <name type="common">sugarcane borer</name>
    <dbReference type="NCBI Taxonomy" id="40085"/>
    <lineage>
        <taxon>Eukaryota</taxon>
        <taxon>Metazoa</taxon>
        <taxon>Ecdysozoa</taxon>
        <taxon>Arthropoda</taxon>
        <taxon>Hexapoda</taxon>
        <taxon>Insecta</taxon>
        <taxon>Pterygota</taxon>
        <taxon>Neoptera</taxon>
        <taxon>Endopterygota</taxon>
        <taxon>Lepidoptera</taxon>
        <taxon>Glossata</taxon>
        <taxon>Ditrysia</taxon>
        <taxon>Pyraloidea</taxon>
        <taxon>Crambidae</taxon>
        <taxon>Crambinae</taxon>
        <taxon>Diatraea</taxon>
    </lineage>
</organism>
<dbReference type="GO" id="GO:0033617">
    <property type="term" value="P:mitochondrial respiratory chain complex IV assembly"/>
    <property type="evidence" value="ECO:0007669"/>
    <property type="project" value="TreeGrafter"/>
</dbReference>
<feature type="domain" description="Membrane insertase YidC/Oxa/ALB C-terminal" evidence="7">
    <location>
        <begin position="99"/>
        <end position="315"/>
    </location>
</feature>
<feature type="transmembrane region" description="Helical" evidence="6">
    <location>
        <begin position="271"/>
        <end position="293"/>
    </location>
</feature>
<sequence>MNSLRASKFILKRNPTSNLRYYSCMCNSKELRKYEYTTFQSNIFQNPVFTPKYSRYKQFSTESIVKWQQEMYNNISNSSLVHYMQDGLIYYHEITGLSWWATIVTATILIRCIMTLPFSIYQNYILAKVENISIELKDMGDELKKETAIAKKMFNLSDKQTIILYKRSIKKQWQNLIVRDNCHPFKASLLIWFQIPIWVCMSFALRNLVYMQSGDPAALVTFMELSVGGIGWIPNLTEPDHSWILPVAFGLTNLTIIEIQRMSKLREPSKIYNVFTNIFRGFSIMMIPVAASVPSCMCLYWITSSGVGLIHNLILISPTVRRKLKIPEAPSELDNPYKHIKEEILEKYNRILNKKK</sequence>
<evidence type="ECO:0000256" key="4">
    <source>
        <dbReference type="ARBA" id="ARBA00023136"/>
    </source>
</evidence>
<dbReference type="Pfam" id="PF02096">
    <property type="entry name" value="60KD_IMP"/>
    <property type="match status" value="1"/>
</dbReference>
<dbReference type="OrthoDB" id="2148490at2759"/>
<keyword evidence="4 6" id="KW-0472">Membrane</keyword>
<evidence type="ECO:0000259" key="7">
    <source>
        <dbReference type="Pfam" id="PF02096"/>
    </source>
</evidence>
<dbReference type="EMBL" id="OU893347">
    <property type="protein sequence ID" value="CAG9786809.1"/>
    <property type="molecule type" value="Genomic_DNA"/>
</dbReference>
<gene>
    <name evidence="8" type="ORF">DIATSA_LOCUS4742</name>
</gene>
<evidence type="ECO:0000313" key="9">
    <source>
        <dbReference type="Proteomes" id="UP001153714"/>
    </source>
</evidence>
<dbReference type="Proteomes" id="UP001153714">
    <property type="component" value="Chromosome 16"/>
</dbReference>
<feature type="transmembrane region" description="Helical" evidence="6">
    <location>
        <begin position="299"/>
        <end position="316"/>
    </location>
</feature>
<name>A0A9N9WDW3_9NEOP</name>
<proteinExistence type="inferred from homology"/>
<dbReference type="PANTHER" id="PTHR12428:SF65">
    <property type="entry name" value="CYTOCHROME C OXIDASE ASSEMBLY PROTEIN COX18, MITOCHONDRIAL"/>
    <property type="match status" value="1"/>
</dbReference>
<comment type="similarity">
    <text evidence="5">Belongs to the OXA1/ALB3/YidC family.</text>
</comment>
<reference evidence="8" key="1">
    <citation type="submission" date="2021-12" db="EMBL/GenBank/DDBJ databases">
        <authorList>
            <person name="King R."/>
        </authorList>
    </citation>
    <scope>NUCLEOTIDE SEQUENCE</scope>
</reference>